<reference evidence="2" key="1">
    <citation type="submission" date="2016-05" db="EMBL/GenBank/DDBJ databases">
        <authorList>
            <person name="Lavstsen T."/>
            <person name="Jespersen J.S."/>
        </authorList>
    </citation>
    <scope>NUCLEOTIDE SEQUENCE</scope>
    <source>
        <tissue evidence="2">Brain</tissue>
    </source>
</reference>
<keyword evidence="1" id="KW-0472">Membrane</keyword>
<protein>
    <submittedName>
        <fullName evidence="2">Cysteine-rich transmembrane module containing 1</fullName>
    </submittedName>
</protein>
<feature type="transmembrane region" description="Helical" evidence="1">
    <location>
        <begin position="12"/>
        <end position="31"/>
    </location>
</feature>
<sequence length="34" mass="3887">TQQHRNHLMMSGFILVLELISCALLTQSSFIKLL</sequence>
<organism evidence="2">
    <name type="scientific">Nothobranchius furzeri</name>
    <name type="common">Turquoise killifish</name>
    <dbReference type="NCBI Taxonomy" id="105023"/>
    <lineage>
        <taxon>Eukaryota</taxon>
        <taxon>Metazoa</taxon>
        <taxon>Chordata</taxon>
        <taxon>Craniata</taxon>
        <taxon>Vertebrata</taxon>
        <taxon>Euteleostomi</taxon>
        <taxon>Actinopterygii</taxon>
        <taxon>Neopterygii</taxon>
        <taxon>Teleostei</taxon>
        <taxon>Neoteleostei</taxon>
        <taxon>Acanthomorphata</taxon>
        <taxon>Ovalentaria</taxon>
        <taxon>Atherinomorphae</taxon>
        <taxon>Cyprinodontiformes</taxon>
        <taxon>Nothobranchiidae</taxon>
        <taxon>Nothobranchius</taxon>
    </lineage>
</organism>
<evidence type="ECO:0000256" key="1">
    <source>
        <dbReference type="SAM" id="Phobius"/>
    </source>
</evidence>
<evidence type="ECO:0000313" key="2">
    <source>
        <dbReference type="EMBL" id="SBP57808.1"/>
    </source>
</evidence>
<keyword evidence="1 2" id="KW-0812">Transmembrane</keyword>
<accession>A0A1A8ASY7</accession>
<dbReference type="EMBL" id="HADY01019323">
    <property type="protein sequence ID" value="SBP57808.1"/>
    <property type="molecule type" value="Transcribed_RNA"/>
</dbReference>
<feature type="non-terminal residue" evidence="2">
    <location>
        <position position="1"/>
    </location>
</feature>
<reference evidence="2" key="2">
    <citation type="submission" date="2016-06" db="EMBL/GenBank/DDBJ databases">
        <title>The genome of a short-lived fish provides insights into sex chromosome evolution and the genetic control of aging.</title>
        <authorList>
            <person name="Reichwald K."/>
            <person name="Felder M."/>
            <person name="Petzold A."/>
            <person name="Koch P."/>
            <person name="Groth M."/>
            <person name="Platzer M."/>
        </authorList>
    </citation>
    <scope>NUCLEOTIDE SEQUENCE</scope>
    <source>
        <tissue evidence="2">Brain</tissue>
    </source>
</reference>
<proteinExistence type="predicted"/>
<name>A0A1A8ASY7_NOTFU</name>
<keyword evidence="1" id="KW-1133">Transmembrane helix</keyword>
<gene>
    <name evidence="2" type="primary">CYSTM1</name>
</gene>
<dbReference type="AlphaFoldDB" id="A0A1A8ASY7"/>